<reference evidence="2 3" key="1">
    <citation type="submission" date="2020-05" db="EMBL/GenBank/DDBJ databases">
        <title>Distinct polysaccharide utilization as determinants for interspecies competition between intestinal Prevotella spp.</title>
        <authorList>
            <person name="Galvez E.J.C."/>
            <person name="Iljazovic A."/>
            <person name="Strowig T."/>
        </authorList>
    </citation>
    <scope>NUCLEOTIDE SEQUENCE [LARGE SCALE GENOMIC DNA]</scope>
    <source>
        <strain evidence="2 3">PCHR</strain>
    </source>
</reference>
<evidence type="ECO:0000313" key="2">
    <source>
        <dbReference type="EMBL" id="NPE24097.1"/>
    </source>
</evidence>
<organism evidence="2 3">
    <name type="scientific">Xylanibacter caecicola</name>
    <dbReference type="NCBI Taxonomy" id="2736294"/>
    <lineage>
        <taxon>Bacteria</taxon>
        <taxon>Pseudomonadati</taxon>
        <taxon>Bacteroidota</taxon>
        <taxon>Bacteroidia</taxon>
        <taxon>Bacteroidales</taxon>
        <taxon>Prevotellaceae</taxon>
        <taxon>Xylanibacter</taxon>
    </lineage>
</organism>
<evidence type="ECO:0000313" key="3">
    <source>
        <dbReference type="Proteomes" id="UP000820977"/>
    </source>
</evidence>
<name>A0ABX2B114_9BACT</name>
<dbReference type="EMBL" id="JABKKJ010000001">
    <property type="protein sequence ID" value="NPE24097.1"/>
    <property type="molecule type" value="Genomic_DNA"/>
</dbReference>
<sequence>MIKADSETFRVKFIGTADASTIPFGTENVKMLFGNTYTTGNVWRSYTRTINKTTVYTVNCGDDAKLADGVSNPNGKIPAKGCYYQFTPLKDGTLDVKLVIKTTQERNLYIIDENGNSIYNAVCVQDDNTQLPYSNNAFTIPNTTNAYRSINCRVNVSAGTTYYIYGGSTRPGFAGYDFYPAGATETLAFTKTDDANKYVGTTKTFDNTNVTLTLGEDGTADAAKQWKWENRVGDYVSYLSGTNASLTDNDIPASGCYTRYTAKTDGKLVVRLITKTGAGKSFKIIDKDGNGMPAVCIYEGKRLESTEAGTFTLPNDNVYHLILCEIYAKIEGDYYIYGVGTRLGFAGYDFMPAGTAESLEVDKDQKPGKTYQTLSRSEEKNAEDNSGTLQASLSLTPALYITLGNGTWSAPMTIESQKEDGYKLASHFEWEIIPDSKSVPTDGKDPNSYFFDGNENKSLPVKGAFYTITAMKSGTIYLYFDKDDKTKFGQLWITDSKGNPVEDYPNGIYDNKAEGGIALYNTTQSFMFHATAGTTYYIFNSQREWDGKSYNNPNRIRLAGVIYSDGETNITDNYYNIMNGNVHEVGDQIKIPGMVMTFGGQDKKNNIYTMAKQDDVFIAYKADDNVELRYGYATAGNETPTNELRNISGMGSNTFSPNTNTHSLPFYGTYYKFEPQCSGELTVHVLQNGALDLDENGVPNNDVVTKKELKVRPLYIADEKGNTINAKEVKVNGQLKFEHNGEYDFTSYENYNVYKEQWEKASKGNNFEISGNGDGGYVLINKAYCKYIFDVKPGKTYFVFTNSSKLGFCGLKFIPNENNTATPVTLYEKSTTEPLFTKDTDVTITYNRSFKADTWMPVTLPYSMTETQVERTFGEGTMVIYFDGIEGNTIKFKKHGYQMIVAGRPCFVKPTKSGTGFGPVSETDEAHNVEINKAVTNFNSGLAYVTIDGETIELDKNGKKDGTLNGKFNFTLNASYIKQEKALLPNDYYFGGDGKIYRTQEGENWDIKGYRSFFKCSDNTSGAKAILNGADFGEDSGTTAIDHVTADNGNVISANAVIYDLNGRIVKTNTEGLKDLVKGVYIVNGKKVTVK</sequence>
<gene>
    <name evidence="2" type="ORF">HPS54_00960</name>
</gene>
<evidence type="ECO:0000256" key="1">
    <source>
        <dbReference type="SAM" id="MobiDB-lite"/>
    </source>
</evidence>
<protein>
    <submittedName>
        <fullName evidence="2">Uncharacterized protein</fullName>
    </submittedName>
</protein>
<proteinExistence type="predicted"/>
<accession>A0ABX2B114</accession>
<keyword evidence="3" id="KW-1185">Reference proteome</keyword>
<dbReference type="Proteomes" id="UP000820977">
    <property type="component" value="Unassembled WGS sequence"/>
</dbReference>
<feature type="region of interest" description="Disordered" evidence="1">
    <location>
        <begin position="361"/>
        <end position="387"/>
    </location>
</feature>
<comment type="caution">
    <text evidence="2">The sequence shown here is derived from an EMBL/GenBank/DDBJ whole genome shotgun (WGS) entry which is preliminary data.</text>
</comment>